<comment type="caution">
    <text evidence="1">The sequence shown here is derived from an EMBL/GenBank/DDBJ whole genome shotgun (WGS) entry which is preliminary data.</text>
</comment>
<dbReference type="Proteomes" id="UP001564626">
    <property type="component" value="Unassembled WGS sequence"/>
</dbReference>
<keyword evidence="2" id="KW-1185">Reference proteome</keyword>
<dbReference type="RefSeq" id="WP_369775519.1">
    <property type="nucleotide sequence ID" value="NZ_JBGEHV010000064.1"/>
</dbReference>
<reference evidence="1 2" key="1">
    <citation type="submission" date="2024-08" db="EMBL/GenBank/DDBJ databases">
        <title>Genome mining of Saccharopolyspora cebuensis PGLac3 from Nigerian medicinal plant.</title>
        <authorList>
            <person name="Ezeobiora C.E."/>
            <person name="Igbokwe N.H."/>
            <person name="Amin D.H."/>
            <person name="Mendie U.E."/>
        </authorList>
    </citation>
    <scope>NUCLEOTIDE SEQUENCE [LARGE SCALE GENOMIC DNA]</scope>
    <source>
        <strain evidence="1 2">PGLac3</strain>
    </source>
</reference>
<gene>
    <name evidence="1" type="ORF">AB8O55_25280</name>
</gene>
<accession>A0ABV4CRC5</accession>
<name>A0ABV4CRC5_9PSEU</name>
<proteinExistence type="predicted"/>
<evidence type="ECO:0000313" key="1">
    <source>
        <dbReference type="EMBL" id="MEY8042732.1"/>
    </source>
</evidence>
<organism evidence="1 2">
    <name type="scientific">Saccharopolyspora cebuensis</name>
    <dbReference type="NCBI Taxonomy" id="418759"/>
    <lineage>
        <taxon>Bacteria</taxon>
        <taxon>Bacillati</taxon>
        <taxon>Actinomycetota</taxon>
        <taxon>Actinomycetes</taxon>
        <taxon>Pseudonocardiales</taxon>
        <taxon>Pseudonocardiaceae</taxon>
        <taxon>Saccharopolyspora</taxon>
    </lineage>
</organism>
<dbReference type="EMBL" id="JBGEHV010000064">
    <property type="protein sequence ID" value="MEY8042732.1"/>
    <property type="molecule type" value="Genomic_DNA"/>
</dbReference>
<sequence length="101" mass="10776">MAEEEARAHLALADIVDHSICGHRLRGHWTFQQQALSMPGRELCPACTGSPEVDQQVFVLLVGLLSRADLANPGPAIPAAAWSPSEWPTSLLATIDPPQAA</sequence>
<evidence type="ECO:0000313" key="2">
    <source>
        <dbReference type="Proteomes" id="UP001564626"/>
    </source>
</evidence>
<protein>
    <submittedName>
        <fullName evidence="1">Uncharacterized protein</fullName>
    </submittedName>
</protein>